<dbReference type="PROSITE" id="PS51257">
    <property type="entry name" value="PROKAR_LIPOPROTEIN"/>
    <property type="match status" value="1"/>
</dbReference>
<feature type="domain" description="Pyrrolo-quinoline quinone repeat" evidence="1">
    <location>
        <begin position="99"/>
        <end position="339"/>
    </location>
</feature>
<proteinExistence type="predicted"/>
<dbReference type="PANTHER" id="PTHR34512">
    <property type="entry name" value="CELL SURFACE PROTEIN"/>
    <property type="match status" value="1"/>
</dbReference>
<dbReference type="Pfam" id="PF13360">
    <property type="entry name" value="PQQ_2"/>
    <property type="match status" value="1"/>
</dbReference>
<organism evidence="2 3">
    <name type="scientific">Marinifilum caeruleilacunae</name>
    <dbReference type="NCBI Taxonomy" id="2499076"/>
    <lineage>
        <taxon>Bacteria</taxon>
        <taxon>Pseudomonadati</taxon>
        <taxon>Bacteroidota</taxon>
        <taxon>Bacteroidia</taxon>
        <taxon>Marinilabiliales</taxon>
        <taxon>Marinifilaceae</taxon>
    </lineage>
</organism>
<comment type="caution">
    <text evidence="2">The sequence shown here is derived from an EMBL/GenBank/DDBJ whole genome shotgun (WGS) entry which is preliminary data.</text>
</comment>
<dbReference type="InterPro" id="IPR011047">
    <property type="entry name" value="Quinoprotein_ADH-like_sf"/>
</dbReference>
<keyword evidence="3" id="KW-1185">Reference proteome</keyword>
<gene>
    <name evidence="2" type="ORF">ELS83_14145</name>
</gene>
<dbReference type="Proteomes" id="UP000732105">
    <property type="component" value="Unassembled WGS sequence"/>
</dbReference>
<reference evidence="2 3" key="1">
    <citation type="submission" date="2018-12" db="EMBL/GenBank/DDBJ databases">
        <title>Marinifilum JC070 sp. nov., a marine bacterium isolated from Yongle Blue Hole in the South China Sea.</title>
        <authorList>
            <person name="Fu T."/>
        </authorList>
    </citation>
    <scope>NUCLEOTIDE SEQUENCE [LARGE SCALE GENOMIC DNA]</scope>
    <source>
        <strain evidence="2 3">JC070</strain>
    </source>
</reference>
<evidence type="ECO:0000259" key="1">
    <source>
        <dbReference type="Pfam" id="PF13360"/>
    </source>
</evidence>
<sequence length="419" mass="46254">MENYQKSNIKTHTMKNYILILLAVTLFSCTSNQKKISEWRGENRSGTYAETNLLKQWPEDGPKLLWDAEGIGNGYGSPVISDNTIYLNGEIDSVAYLFAMDLQGKVLWKTEFGKDWMKNFIGSRSAPTLVDSLVYVASGLGDVACIHAETGKLKWHLNMLEKFEGKNTRFGYSQSLLVDGDLVFAAPGGVENNVIALNRFTGETQWTNAGLGEIPAYCSPLLVEFPSRNILVTFSEHALLGIETKTGKTLWTHLQDTTKGDVNGNTPIYEDGFLYYVTGCGNGTVKLKVEEEGAKITEVWKNEELDNIMGGVVKLNGKLIASGHRKKVWKSVDAETGETRDTLKFGRGASIAADGMLYCYNERGQVGLVAVSPEKMELVSKFKVTKGTKEHFAQPVIANGVLYIRHGDALMAYDIKSNS</sequence>
<protein>
    <recommendedName>
        <fullName evidence="1">Pyrrolo-quinoline quinone repeat domain-containing protein</fullName>
    </recommendedName>
</protein>
<dbReference type="Gene3D" id="2.130.10.10">
    <property type="entry name" value="YVTN repeat-like/Quinoprotein amine dehydrogenase"/>
    <property type="match status" value="1"/>
</dbReference>
<dbReference type="InterPro" id="IPR002372">
    <property type="entry name" value="PQQ_rpt_dom"/>
</dbReference>
<name>A0ABX1WY55_9BACT</name>
<evidence type="ECO:0000313" key="3">
    <source>
        <dbReference type="Proteomes" id="UP000732105"/>
    </source>
</evidence>
<dbReference type="InterPro" id="IPR015943">
    <property type="entry name" value="WD40/YVTN_repeat-like_dom_sf"/>
</dbReference>
<accession>A0ABX1WY55</accession>
<dbReference type="PANTHER" id="PTHR34512:SF30">
    <property type="entry name" value="OUTER MEMBRANE PROTEIN ASSEMBLY FACTOR BAMB"/>
    <property type="match status" value="1"/>
</dbReference>
<evidence type="ECO:0000313" key="2">
    <source>
        <dbReference type="EMBL" id="NOU60962.1"/>
    </source>
</evidence>
<dbReference type="SUPFAM" id="SSF50998">
    <property type="entry name" value="Quinoprotein alcohol dehydrogenase-like"/>
    <property type="match status" value="1"/>
</dbReference>
<dbReference type="EMBL" id="RZNH01000025">
    <property type="protein sequence ID" value="NOU60962.1"/>
    <property type="molecule type" value="Genomic_DNA"/>
</dbReference>
<dbReference type="InterPro" id="IPR018391">
    <property type="entry name" value="PQQ_b-propeller_rpt"/>
</dbReference>
<dbReference type="SMART" id="SM00564">
    <property type="entry name" value="PQQ"/>
    <property type="match status" value="3"/>
</dbReference>